<dbReference type="InParanoid" id="A0A1V9XJN5"/>
<evidence type="ECO:0000313" key="2">
    <source>
        <dbReference type="Proteomes" id="UP000192247"/>
    </source>
</evidence>
<dbReference type="AlphaFoldDB" id="A0A1V9XJN5"/>
<organism evidence="1 2">
    <name type="scientific">Tropilaelaps mercedesae</name>
    <dbReference type="NCBI Taxonomy" id="418985"/>
    <lineage>
        <taxon>Eukaryota</taxon>
        <taxon>Metazoa</taxon>
        <taxon>Ecdysozoa</taxon>
        <taxon>Arthropoda</taxon>
        <taxon>Chelicerata</taxon>
        <taxon>Arachnida</taxon>
        <taxon>Acari</taxon>
        <taxon>Parasitiformes</taxon>
        <taxon>Mesostigmata</taxon>
        <taxon>Gamasina</taxon>
        <taxon>Dermanyssoidea</taxon>
        <taxon>Laelapidae</taxon>
        <taxon>Tropilaelaps</taxon>
    </lineage>
</organism>
<evidence type="ECO:0000313" key="1">
    <source>
        <dbReference type="EMBL" id="OQR73651.1"/>
    </source>
</evidence>
<accession>A0A1V9XJN5</accession>
<comment type="caution">
    <text evidence="1">The sequence shown here is derived from an EMBL/GenBank/DDBJ whole genome shotgun (WGS) entry which is preliminary data.</text>
</comment>
<sequence length="66" mass="7234">MPAASQAIVYASCRFAMHIEIVWLVCASSSTILVMAQEGDTFCICCLFDAEQVHCHVGVYKRHNGA</sequence>
<reference evidence="1 2" key="1">
    <citation type="journal article" date="2017" name="Gigascience">
        <title>Draft genome of the honey bee ectoparasitic mite, Tropilaelaps mercedesae, is shaped by the parasitic life history.</title>
        <authorList>
            <person name="Dong X."/>
            <person name="Armstrong S.D."/>
            <person name="Xia D."/>
            <person name="Makepeace B.L."/>
            <person name="Darby A.C."/>
            <person name="Kadowaki T."/>
        </authorList>
    </citation>
    <scope>NUCLEOTIDE SEQUENCE [LARGE SCALE GENOMIC DNA]</scope>
    <source>
        <strain evidence="1">Wuxi-XJTLU</strain>
    </source>
</reference>
<keyword evidence="2" id="KW-1185">Reference proteome</keyword>
<gene>
    <name evidence="1" type="ORF">BIW11_09603</name>
</gene>
<name>A0A1V9XJN5_9ACAR</name>
<dbReference type="EMBL" id="MNPL01009551">
    <property type="protein sequence ID" value="OQR73651.1"/>
    <property type="molecule type" value="Genomic_DNA"/>
</dbReference>
<dbReference type="Proteomes" id="UP000192247">
    <property type="component" value="Unassembled WGS sequence"/>
</dbReference>
<protein>
    <submittedName>
        <fullName evidence="1">Uncharacterized protein</fullName>
    </submittedName>
</protein>
<proteinExistence type="predicted"/>